<dbReference type="Proteomes" id="UP001301958">
    <property type="component" value="Unassembled WGS sequence"/>
</dbReference>
<dbReference type="CDD" id="cd12087">
    <property type="entry name" value="TM_EGFR-like"/>
    <property type="match status" value="1"/>
</dbReference>
<feature type="transmembrane region" description="Helical" evidence="2">
    <location>
        <begin position="215"/>
        <end position="237"/>
    </location>
</feature>
<feature type="compositionally biased region" description="Polar residues" evidence="1">
    <location>
        <begin position="253"/>
        <end position="264"/>
    </location>
</feature>
<organism evidence="3 4">
    <name type="scientific">Podospora fimiseda</name>
    <dbReference type="NCBI Taxonomy" id="252190"/>
    <lineage>
        <taxon>Eukaryota</taxon>
        <taxon>Fungi</taxon>
        <taxon>Dikarya</taxon>
        <taxon>Ascomycota</taxon>
        <taxon>Pezizomycotina</taxon>
        <taxon>Sordariomycetes</taxon>
        <taxon>Sordariomycetidae</taxon>
        <taxon>Sordariales</taxon>
        <taxon>Podosporaceae</taxon>
        <taxon>Podospora</taxon>
    </lineage>
</organism>
<accession>A0AAN7BG70</accession>
<gene>
    <name evidence="3" type="ORF">QBC38DRAFT_400463</name>
</gene>
<protein>
    <submittedName>
        <fullName evidence="3">Uncharacterized protein</fullName>
    </submittedName>
</protein>
<feature type="compositionally biased region" description="Low complexity" evidence="1">
    <location>
        <begin position="338"/>
        <end position="376"/>
    </location>
</feature>
<dbReference type="EMBL" id="MU865444">
    <property type="protein sequence ID" value="KAK4223014.1"/>
    <property type="molecule type" value="Genomic_DNA"/>
</dbReference>
<keyword evidence="2" id="KW-1133">Transmembrane helix</keyword>
<evidence type="ECO:0000256" key="2">
    <source>
        <dbReference type="SAM" id="Phobius"/>
    </source>
</evidence>
<keyword evidence="2" id="KW-0472">Membrane</keyword>
<feature type="region of interest" description="Disordered" evidence="1">
    <location>
        <begin position="247"/>
        <end position="266"/>
    </location>
</feature>
<evidence type="ECO:0000313" key="3">
    <source>
        <dbReference type="EMBL" id="KAK4223014.1"/>
    </source>
</evidence>
<reference evidence="3" key="1">
    <citation type="journal article" date="2023" name="Mol. Phylogenet. Evol.">
        <title>Genome-scale phylogeny and comparative genomics of the fungal order Sordariales.</title>
        <authorList>
            <person name="Hensen N."/>
            <person name="Bonometti L."/>
            <person name="Westerberg I."/>
            <person name="Brannstrom I.O."/>
            <person name="Guillou S."/>
            <person name="Cros-Aarteil S."/>
            <person name="Calhoun S."/>
            <person name="Haridas S."/>
            <person name="Kuo A."/>
            <person name="Mondo S."/>
            <person name="Pangilinan J."/>
            <person name="Riley R."/>
            <person name="LaButti K."/>
            <person name="Andreopoulos B."/>
            <person name="Lipzen A."/>
            <person name="Chen C."/>
            <person name="Yan M."/>
            <person name="Daum C."/>
            <person name="Ng V."/>
            <person name="Clum A."/>
            <person name="Steindorff A."/>
            <person name="Ohm R.A."/>
            <person name="Martin F."/>
            <person name="Silar P."/>
            <person name="Natvig D.O."/>
            <person name="Lalanne C."/>
            <person name="Gautier V."/>
            <person name="Ament-Velasquez S.L."/>
            <person name="Kruys A."/>
            <person name="Hutchinson M.I."/>
            <person name="Powell A.J."/>
            <person name="Barry K."/>
            <person name="Miller A.N."/>
            <person name="Grigoriev I.V."/>
            <person name="Debuchy R."/>
            <person name="Gladieux P."/>
            <person name="Hiltunen Thoren M."/>
            <person name="Johannesson H."/>
        </authorList>
    </citation>
    <scope>NUCLEOTIDE SEQUENCE</scope>
    <source>
        <strain evidence="3">CBS 990.96</strain>
    </source>
</reference>
<name>A0AAN7BG70_9PEZI</name>
<reference evidence="3" key="2">
    <citation type="submission" date="2023-05" db="EMBL/GenBank/DDBJ databases">
        <authorList>
            <consortium name="Lawrence Berkeley National Laboratory"/>
            <person name="Steindorff A."/>
            <person name="Hensen N."/>
            <person name="Bonometti L."/>
            <person name="Westerberg I."/>
            <person name="Brannstrom I.O."/>
            <person name="Guillou S."/>
            <person name="Cros-Aarteil S."/>
            <person name="Calhoun S."/>
            <person name="Haridas S."/>
            <person name="Kuo A."/>
            <person name="Mondo S."/>
            <person name="Pangilinan J."/>
            <person name="Riley R."/>
            <person name="Labutti K."/>
            <person name="Andreopoulos B."/>
            <person name="Lipzen A."/>
            <person name="Chen C."/>
            <person name="Yanf M."/>
            <person name="Daum C."/>
            <person name="Ng V."/>
            <person name="Clum A."/>
            <person name="Ohm R."/>
            <person name="Martin F."/>
            <person name="Silar P."/>
            <person name="Natvig D."/>
            <person name="Lalanne C."/>
            <person name="Gautier V."/>
            <person name="Ament-Velasquez S.L."/>
            <person name="Kruys A."/>
            <person name="Hutchinson M.I."/>
            <person name="Powell A.J."/>
            <person name="Barry K."/>
            <person name="Miller A.N."/>
            <person name="Grigoriev I.V."/>
            <person name="Debuchy R."/>
            <person name="Gladieux P."/>
            <person name="Thoren M.H."/>
            <person name="Johannesson H."/>
        </authorList>
    </citation>
    <scope>NUCLEOTIDE SEQUENCE</scope>
    <source>
        <strain evidence="3">CBS 990.96</strain>
    </source>
</reference>
<sequence>MALPPAPFHTLNADRTILGPLTTVFEPPASCSVAHPWCSDCPLAWVAQTCAGMTVQDNPSCWPETATWARSGGAFMFGWGFYSPGVVCPAGHTAACQATAGGKSDWKSFQYKMESEEVFVGCCPTGYKCHNENGQTCISEAGPGKSFATVFCEDNTSNNFGYKTIQNTKGAEVTLYAPMIQIAWKPTDEALRLAVATAISFPQAIQSRSLSTGTIAGIVVGSVAFLIGILAAILFVWRSKRKAAAADSAADSIESNGSSTSDYTPTAELKNHTNIYTGHPQTPEPWEVRSSAGSRTIYPMAELGMDGPVELPGPEASPRELMHRRMMSEDETTEEKTTTTTTTTTSPATATTAPVSPVTAATTTPPATTTSPATAIATPVTAAVEMQ</sequence>
<dbReference type="AlphaFoldDB" id="A0AAN7BG70"/>
<evidence type="ECO:0000313" key="4">
    <source>
        <dbReference type="Proteomes" id="UP001301958"/>
    </source>
</evidence>
<feature type="region of interest" description="Disordered" evidence="1">
    <location>
        <begin position="327"/>
        <end position="376"/>
    </location>
</feature>
<keyword evidence="2" id="KW-0812">Transmembrane</keyword>
<evidence type="ECO:0000256" key="1">
    <source>
        <dbReference type="SAM" id="MobiDB-lite"/>
    </source>
</evidence>
<comment type="caution">
    <text evidence="3">The sequence shown here is derived from an EMBL/GenBank/DDBJ whole genome shotgun (WGS) entry which is preliminary data.</text>
</comment>
<keyword evidence="4" id="KW-1185">Reference proteome</keyword>
<proteinExistence type="predicted"/>